<accession>A0ACC1CKX3</accession>
<organism evidence="1 2">
    <name type="scientific">Dendrolimus kikuchii</name>
    <dbReference type="NCBI Taxonomy" id="765133"/>
    <lineage>
        <taxon>Eukaryota</taxon>
        <taxon>Metazoa</taxon>
        <taxon>Ecdysozoa</taxon>
        <taxon>Arthropoda</taxon>
        <taxon>Hexapoda</taxon>
        <taxon>Insecta</taxon>
        <taxon>Pterygota</taxon>
        <taxon>Neoptera</taxon>
        <taxon>Endopterygota</taxon>
        <taxon>Lepidoptera</taxon>
        <taxon>Glossata</taxon>
        <taxon>Ditrysia</taxon>
        <taxon>Bombycoidea</taxon>
        <taxon>Lasiocampidae</taxon>
        <taxon>Dendrolimus</taxon>
    </lineage>
</organism>
<evidence type="ECO:0000313" key="2">
    <source>
        <dbReference type="Proteomes" id="UP000824533"/>
    </source>
</evidence>
<gene>
    <name evidence="1" type="ORF">K1T71_012223</name>
</gene>
<sequence length="756" mass="86273">MDVYKKRLLNDLRVIDLRAELEKRNLDKSGVRGVLIQRLSKHLEEEGHDPATFKFELSTDTKTPSKRTRRSDSTIEQEFDETPAMEDMIVQDDAGEEEESETTESKKNIKSESDVKMEVDESRKNSRKRDIKDEPEATQPKKACLDKDKADEDPKAEINTDAEDSINLDIGDDELLNEETDSTTKPNVKDEAADVEVPAEVDEAEEKPAPADVDTAHGDNAPAETEHEVNAETNAPSNENEKDDTEQKDEKEKEGENDKKEKKEDTKEGGARNLWVSGLSGDTRAKDLKQLCSKHGKVIGAKVVTNARTPGSRCYGYVTMASAQDAENCIKNLHRTELHGRMISVEKAKSESESSSRRQPSARSERRPSKEENKDVEEGKENDKGEPRVKKESDTVGTESVRSTSLTREKSHKSDKDRARRSTRSRERRRSPREVLSFSKIWKERDVARARDRSRAAREEERRRRAAEEALRERERRQRQEKYRLAQEREKLRAEREKIEREKNELLRLERERHRLEREKLELERLELKRAQLRLEEERRKRGYESATYRKAGSPPGVTPYERDPRDPRDPRDARHKRPAPPPISSSRGQFEAPPPPRFEMSASYDRAPDKRDRDRDYKRDYPRHVSSSNMKYSSNGGAAEDTRQPIPPSSRPKEPSRSYESRDGRAYRPSPPGKPEPRNWNATSNRYPDAAPPSKGSSGGGGGGAGGSGEAWGGGGDGRYAGYEARYPPLYQPPPPGATYPDRYAAQQRDFQRKY</sequence>
<proteinExistence type="predicted"/>
<dbReference type="Proteomes" id="UP000824533">
    <property type="component" value="Linkage Group LG22"/>
</dbReference>
<reference evidence="1 2" key="1">
    <citation type="journal article" date="2021" name="Front. Genet.">
        <title>Chromosome-Level Genome Assembly Reveals Significant Gene Expansion in the Toll and IMD Signaling Pathways of Dendrolimus kikuchii.</title>
        <authorList>
            <person name="Zhou J."/>
            <person name="Wu P."/>
            <person name="Xiong Z."/>
            <person name="Liu N."/>
            <person name="Zhao N."/>
            <person name="Ji M."/>
            <person name="Qiu Y."/>
            <person name="Yang B."/>
        </authorList>
    </citation>
    <scope>NUCLEOTIDE SEQUENCE [LARGE SCALE GENOMIC DNA]</scope>
    <source>
        <strain evidence="1">Ann1</strain>
    </source>
</reference>
<keyword evidence="2" id="KW-1185">Reference proteome</keyword>
<evidence type="ECO:0000313" key="1">
    <source>
        <dbReference type="EMBL" id="KAJ0172250.1"/>
    </source>
</evidence>
<protein>
    <submittedName>
        <fullName evidence="1">Uncharacterized protein</fullName>
    </submittedName>
</protein>
<comment type="caution">
    <text evidence="1">The sequence shown here is derived from an EMBL/GenBank/DDBJ whole genome shotgun (WGS) entry which is preliminary data.</text>
</comment>
<dbReference type="EMBL" id="CM034408">
    <property type="protein sequence ID" value="KAJ0172250.1"/>
    <property type="molecule type" value="Genomic_DNA"/>
</dbReference>
<name>A0ACC1CKX3_9NEOP</name>